<keyword evidence="5" id="KW-1185">Reference proteome</keyword>
<evidence type="ECO:0000256" key="2">
    <source>
        <dbReference type="SAM" id="Phobius"/>
    </source>
</evidence>
<evidence type="ECO:0000313" key="5">
    <source>
        <dbReference type="Proteomes" id="UP000316213"/>
    </source>
</evidence>
<feature type="region of interest" description="Disordered" evidence="1">
    <location>
        <begin position="18"/>
        <end position="38"/>
    </location>
</feature>
<gene>
    <name evidence="4" type="ORF">Pla100_40230</name>
</gene>
<keyword evidence="3" id="KW-0732">Signal</keyword>
<reference evidence="4 5" key="1">
    <citation type="submission" date="2019-02" db="EMBL/GenBank/DDBJ databases">
        <title>Deep-cultivation of Planctomycetes and their phenomic and genomic characterization uncovers novel biology.</title>
        <authorList>
            <person name="Wiegand S."/>
            <person name="Jogler M."/>
            <person name="Boedeker C."/>
            <person name="Pinto D."/>
            <person name="Vollmers J."/>
            <person name="Rivas-Marin E."/>
            <person name="Kohn T."/>
            <person name="Peeters S.H."/>
            <person name="Heuer A."/>
            <person name="Rast P."/>
            <person name="Oberbeckmann S."/>
            <person name="Bunk B."/>
            <person name="Jeske O."/>
            <person name="Meyerdierks A."/>
            <person name="Storesund J.E."/>
            <person name="Kallscheuer N."/>
            <person name="Luecker S."/>
            <person name="Lage O.M."/>
            <person name="Pohl T."/>
            <person name="Merkel B.J."/>
            <person name="Hornburger P."/>
            <person name="Mueller R.-W."/>
            <person name="Bruemmer F."/>
            <person name="Labrenz M."/>
            <person name="Spormann A.M."/>
            <person name="Op Den Camp H."/>
            <person name="Overmann J."/>
            <person name="Amann R."/>
            <person name="Jetten M.S.M."/>
            <person name="Mascher T."/>
            <person name="Medema M.H."/>
            <person name="Devos D.P."/>
            <person name="Kaster A.-K."/>
            <person name="Ovreas L."/>
            <person name="Rohde M."/>
            <person name="Galperin M.Y."/>
            <person name="Jogler C."/>
        </authorList>
    </citation>
    <scope>NUCLEOTIDE SEQUENCE [LARGE SCALE GENOMIC DNA]</scope>
    <source>
        <strain evidence="4 5">Pla100</strain>
    </source>
</reference>
<keyword evidence="2" id="KW-0472">Membrane</keyword>
<dbReference type="AlphaFoldDB" id="A0A5C6A274"/>
<organism evidence="4 5">
    <name type="scientific">Neorhodopirellula pilleata</name>
    <dbReference type="NCBI Taxonomy" id="2714738"/>
    <lineage>
        <taxon>Bacteria</taxon>
        <taxon>Pseudomonadati</taxon>
        <taxon>Planctomycetota</taxon>
        <taxon>Planctomycetia</taxon>
        <taxon>Pirellulales</taxon>
        <taxon>Pirellulaceae</taxon>
        <taxon>Neorhodopirellula</taxon>
    </lineage>
</organism>
<dbReference type="EMBL" id="SJPM01000009">
    <property type="protein sequence ID" value="TWT93505.1"/>
    <property type="molecule type" value="Genomic_DNA"/>
</dbReference>
<keyword evidence="2" id="KW-1133">Transmembrane helix</keyword>
<evidence type="ECO:0000256" key="3">
    <source>
        <dbReference type="SAM" id="SignalP"/>
    </source>
</evidence>
<feature type="signal peptide" evidence="3">
    <location>
        <begin position="1"/>
        <end position="21"/>
    </location>
</feature>
<comment type="caution">
    <text evidence="4">The sequence shown here is derived from an EMBL/GenBank/DDBJ whole genome shotgun (WGS) entry which is preliminary data.</text>
</comment>
<protein>
    <recommendedName>
        <fullName evidence="6">Fibronectin type-III domain-containing protein</fullName>
    </recommendedName>
</protein>
<proteinExistence type="predicted"/>
<accession>A0A5C6A274</accession>
<dbReference type="Proteomes" id="UP000316213">
    <property type="component" value="Unassembled WGS sequence"/>
</dbReference>
<feature type="transmembrane region" description="Helical" evidence="2">
    <location>
        <begin position="135"/>
        <end position="156"/>
    </location>
</feature>
<evidence type="ECO:0000256" key="1">
    <source>
        <dbReference type="SAM" id="MobiDB-lite"/>
    </source>
</evidence>
<feature type="chain" id="PRO_5022759080" description="Fibronectin type-III domain-containing protein" evidence="3">
    <location>
        <begin position="22"/>
        <end position="166"/>
    </location>
</feature>
<evidence type="ECO:0008006" key="6">
    <source>
        <dbReference type="Google" id="ProtNLM"/>
    </source>
</evidence>
<keyword evidence="2" id="KW-0812">Transmembrane</keyword>
<evidence type="ECO:0000313" key="4">
    <source>
        <dbReference type="EMBL" id="TWT93505.1"/>
    </source>
</evidence>
<sequence length="166" mass="17840" precursor="true">MVLVCLAVTFLSLLTPGSAEDASGPPGGDEPAGSQPIPPIVWTRSRFENVREGYQSLTWEPLPIEADVTYEVVDESDNVFYRGGLPEAFISGLPDGEHTFEVRAWTTNAYGDVVLIAASDTPAVVLVDHWPMSQAWILLGVGAIVFGILIGLIVIGDRMVRAETVS</sequence>
<name>A0A5C6A274_9BACT</name>